<keyword evidence="3" id="KW-0597">Phosphoprotein</keyword>
<proteinExistence type="inferred from homology"/>
<keyword evidence="5" id="KW-0832">Ubl conjugation</keyword>
<feature type="region of interest" description="Disordered" evidence="11">
    <location>
        <begin position="277"/>
        <end position="302"/>
    </location>
</feature>
<dbReference type="GO" id="GO:0043161">
    <property type="term" value="P:proteasome-mediated ubiquitin-dependent protein catabolic process"/>
    <property type="evidence" value="ECO:0007669"/>
    <property type="project" value="TreeGrafter"/>
</dbReference>
<comment type="subunit">
    <text evidence="9">Component of the 19S regulatory particle (RP/PA700) base subcomplex of the 26S proteasome. The 26S proteasome is composed of a core protease (CP), known as the 20S proteasome, capped at one or both ends by the 19S regulatory particle (RP/PA700). The RP/PA700 complex is composed of at least 17 different subunits in two subcomplexes, the base and the lid, which form the portions proximal and distal to the 20S proteolytic core, respectively.</text>
</comment>
<comment type="similarity">
    <text evidence="1 10">Belongs to the proteasome subunit S1 family.</text>
</comment>
<evidence type="ECO:0000256" key="9">
    <source>
        <dbReference type="ARBA" id="ARBA00061931"/>
    </source>
</evidence>
<dbReference type="PANTHER" id="PTHR10943">
    <property type="entry name" value="26S PROTEASOME NON-ATPASE REGULATORY SUBUNIT"/>
    <property type="match status" value="1"/>
</dbReference>
<evidence type="ECO:0000256" key="10">
    <source>
        <dbReference type="PIRNR" id="PIRNR015947"/>
    </source>
</evidence>
<feature type="compositionally biased region" description="Polar residues" evidence="11">
    <location>
        <begin position="281"/>
        <end position="292"/>
    </location>
</feature>
<keyword evidence="7" id="KW-0007">Acetylation</keyword>
<reference evidence="15" key="1">
    <citation type="submission" date="2018-01" db="EMBL/GenBank/DDBJ databases">
        <authorList>
            <person name="Mao J.F."/>
        </authorList>
    </citation>
    <scope>NUCLEOTIDE SEQUENCE</scope>
    <source>
        <strain evidence="15">Huo1</strain>
        <tissue evidence="15">Leaf</tissue>
    </source>
</reference>
<feature type="transmembrane region" description="Helical" evidence="12">
    <location>
        <begin position="791"/>
        <end position="812"/>
    </location>
</feature>
<comment type="function">
    <text evidence="10">Acts as a regulatory subunit of the 26S proteasome which is involved in the ATP-dependent degradation of ubiquitinated proteins.</text>
</comment>
<gene>
    <name evidence="15" type="ORF">SASPL_116540</name>
</gene>
<dbReference type="FunFam" id="1.25.10.10:FF:000048">
    <property type="entry name" value="26S proteasome non-ATPase regulatory subunit 1 homolog"/>
    <property type="match status" value="1"/>
</dbReference>
<dbReference type="InterPro" id="IPR040623">
    <property type="entry name" value="RPN2_C"/>
</dbReference>
<evidence type="ECO:0000313" key="15">
    <source>
        <dbReference type="EMBL" id="KAG6420026.1"/>
    </source>
</evidence>
<keyword evidence="12" id="KW-0812">Transmembrane</keyword>
<dbReference type="InterPro" id="IPR016024">
    <property type="entry name" value="ARM-type_fold"/>
</dbReference>
<dbReference type="PIRSF" id="PIRSF015947">
    <property type="entry name" value="26S_Psome_Rpn2"/>
    <property type="match status" value="1"/>
</dbReference>
<evidence type="ECO:0000256" key="12">
    <source>
        <dbReference type="SAM" id="Phobius"/>
    </source>
</evidence>
<dbReference type="InterPro" id="IPR002015">
    <property type="entry name" value="Proteasome/cyclosome_rpt"/>
</dbReference>
<dbReference type="GO" id="GO:0008540">
    <property type="term" value="C:proteasome regulatory particle, base subcomplex"/>
    <property type="evidence" value="ECO:0007669"/>
    <property type="project" value="UniProtKB-UniRule"/>
</dbReference>
<dbReference type="PANTHER" id="PTHR10943:SF2">
    <property type="entry name" value="26S PROTEASOME NON-ATPASE REGULATORY SUBUNIT 1"/>
    <property type="match status" value="1"/>
</dbReference>
<keyword evidence="4" id="KW-0677">Repeat</keyword>
<dbReference type="Pfam" id="PF01851">
    <property type="entry name" value="PC_rep"/>
    <property type="match status" value="1"/>
</dbReference>
<evidence type="ECO:0000256" key="4">
    <source>
        <dbReference type="ARBA" id="ARBA00022737"/>
    </source>
</evidence>
<reference evidence="15" key="2">
    <citation type="submission" date="2020-08" db="EMBL/GenBank/DDBJ databases">
        <title>Plant Genome Project.</title>
        <authorList>
            <person name="Zhang R.-G."/>
        </authorList>
    </citation>
    <scope>NUCLEOTIDE SEQUENCE</scope>
    <source>
        <strain evidence="15">Huo1</strain>
        <tissue evidence="15">Leaf</tissue>
    </source>
</reference>
<dbReference type="GO" id="GO:0030234">
    <property type="term" value="F:enzyme regulator activity"/>
    <property type="evidence" value="ECO:0007669"/>
    <property type="project" value="UniProtKB-UniRule"/>
</dbReference>
<evidence type="ECO:0000256" key="3">
    <source>
        <dbReference type="ARBA" id="ARBA00022553"/>
    </source>
</evidence>
<dbReference type="SUPFAM" id="SSF48371">
    <property type="entry name" value="ARM repeat"/>
    <property type="match status" value="1"/>
</dbReference>
<keyword evidence="6 10" id="KW-0647">Proteasome</keyword>
<feature type="region of interest" description="Disordered" evidence="11">
    <location>
        <begin position="996"/>
        <end position="1040"/>
    </location>
</feature>
<dbReference type="InterPro" id="IPR011989">
    <property type="entry name" value="ARM-like"/>
</dbReference>
<dbReference type="Proteomes" id="UP000298416">
    <property type="component" value="Unassembled WGS sequence"/>
</dbReference>
<dbReference type="AlphaFoldDB" id="A0A8X8ZXC6"/>
<comment type="function">
    <text evidence="8">Acts as a regulatory subunit of the 26 proteasome which is involved in the ATP-dependent degradation of ubiquitinated proteins.</text>
</comment>
<dbReference type="Gene3D" id="1.25.10.10">
    <property type="entry name" value="Leucine-rich Repeat Variant"/>
    <property type="match status" value="1"/>
</dbReference>
<evidence type="ECO:0000256" key="2">
    <source>
        <dbReference type="ARBA" id="ARBA00022499"/>
    </source>
</evidence>
<feature type="compositionally biased region" description="Low complexity" evidence="11">
    <location>
        <begin position="293"/>
        <end position="302"/>
    </location>
</feature>
<dbReference type="Pfam" id="PF13646">
    <property type="entry name" value="HEAT_2"/>
    <property type="match status" value="1"/>
</dbReference>
<evidence type="ECO:0000256" key="7">
    <source>
        <dbReference type="ARBA" id="ARBA00022990"/>
    </source>
</evidence>
<keyword evidence="12" id="KW-1133">Transmembrane helix</keyword>
<feature type="compositionally biased region" description="Low complexity" evidence="11">
    <location>
        <begin position="1005"/>
        <end position="1016"/>
    </location>
</feature>
<dbReference type="Pfam" id="PF21505">
    <property type="entry name" value="RPN2_N"/>
    <property type="match status" value="1"/>
</dbReference>
<dbReference type="GO" id="GO:0034515">
    <property type="term" value="C:proteasome storage granule"/>
    <property type="evidence" value="ECO:0007669"/>
    <property type="project" value="TreeGrafter"/>
</dbReference>
<keyword evidence="2" id="KW-1017">Isopeptide bond</keyword>
<feature type="domain" description="26S proteasome non-ATPase regulatory subunit 1/RPN2 N-terminal" evidence="14">
    <location>
        <begin position="8"/>
        <end position="278"/>
    </location>
</feature>
<sequence>MATTVSCAGGLLAMLNESHPALKIHALTHLNTFVNYFWPEISTSVPIIESLYEDEEFEQRHLAALLVSKVFYYLGELNDSLSYALGADHQFDVSEDSDYVHTLLAKAIDEYASLKTKAAEANFESEAIDPRLEAIVERMLDKCIADGKYQQAIGVAIECRRLDKLEEAVIKSDNVHSTINYCIDVSHNFIYRREYRLEVFRLLVKIYQQLPSPDYLSMCQRLMFLDVPEGVASILEKLLRSENADDALLAYQIAFDLVENEHQAFLLKVRDQLPNAKELQPSESKPSESAQPNAVTDADAATAAGSNAVVSEEVQMTDVTQADDSATCSDPREAAYDERLMKMRGILSGETCIQLTLQFLHGHNKSDLLILKTIKQSVEMRNSVCHSATIYANALMHAGTTVDTFLRENLDWLSRATNWAKFSATAGLGVIHRGHLQQGRSLMAPYLPQGGAGSGGSPYSEGGALYALGLIHANHGEGIKQFLRESLRSTNVEVIQHGACLGLGLAALGTADDEIFDEIKNVLYTDSAVAGEAAGISMGLLMVGTASEKAGEMLAYAHETQHEKIIRGLALGIALTVYGREEEADTLIEQMTRDQDPILRYGGMYALALAYRGTANNKAIRQLLHFAVSDVSDDVRRTAVLALGFVLYSDPEQTPRIVSLLSESYNPHVRYGAALAVGISCAGTGLSEAISLLEPLTSDVVDFVRQGALIAMAMVMVQTSEASDSRVGQFRRQLEKIILDKHEDTMSKMGAILASGILDAGGRNVTIKLLSKSKHDKITAVVGLAVFSQFWYWYPLIYFISLAFSPTALIGLNNDLKVPKFEFLSHAKPSLFEYPKPTTVPTTTSAAKLPTAVLSTSARAKARASKKDAEKANAEKADPSSGKGKASEKDGDSMQGESPEILLYPIWISLKFLIWETCEVADFELFCVLCCQIDSAAEKKAEPEPSYEILTNPARVIPAQEKFIKFLIDSRYVPVKSAPSGFVLLKDLRPSEPEALALTDSLSSTAPNATGAPATGQQGSASSMAVDDEPAPPQAFEYTS</sequence>
<dbReference type="InterPro" id="IPR048570">
    <property type="entry name" value="PSMD1_RPN2_N"/>
</dbReference>
<dbReference type="Pfam" id="PF18004">
    <property type="entry name" value="RPN2_C"/>
    <property type="match status" value="1"/>
</dbReference>
<keyword evidence="16" id="KW-1185">Reference proteome</keyword>
<feature type="region of interest" description="Disordered" evidence="11">
    <location>
        <begin position="864"/>
        <end position="895"/>
    </location>
</feature>
<evidence type="ECO:0000313" key="16">
    <source>
        <dbReference type="Proteomes" id="UP000298416"/>
    </source>
</evidence>
<evidence type="ECO:0000256" key="8">
    <source>
        <dbReference type="ARBA" id="ARBA00057191"/>
    </source>
</evidence>
<dbReference type="GO" id="GO:0042176">
    <property type="term" value="P:regulation of protein catabolic process"/>
    <property type="evidence" value="ECO:0007669"/>
    <property type="project" value="UniProtKB-UniRule"/>
</dbReference>
<dbReference type="GO" id="GO:0005634">
    <property type="term" value="C:nucleus"/>
    <property type="evidence" value="ECO:0007669"/>
    <property type="project" value="TreeGrafter"/>
</dbReference>
<keyword evidence="12" id="KW-0472">Membrane</keyword>
<evidence type="ECO:0000256" key="11">
    <source>
        <dbReference type="SAM" id="MobiDB-lite"/>
    </source>
</evidence>
<evidence type="ECO:0000256" key="5">
    <source>
        <dbReference type="ARBA" id="ARBA00022843"/>
    </source>
</evidence>
<feature type="domain" description="26S proteasome regulatory subunit RPN2 C-terminal" evidence="13">
    <location>
        <begin position="807"/>
        <end position="996"/>
    </location>
</feature>
<dbReference type="InterPro" id="IPR016642">
    <property type="entry name" value="26S_Psome_Rpn2"/>
</dbReference>
<feature type="compositionally biased region" description="Basic and acidic residues" evidence="11">
    <location>
        <begin position="865"/>
        <end position="878"/>
    </location>
</feature>
<organism evidence="15">
    <name type="scientific">Salvia splendens</name>
    <name type="common">Scarlet sage</name>
    <dbReference type="NCBI Taxonomy" id="180675"/>
    <lineage>
        <taxon>Eukaryota</taxon>
        <taxon>Viridiplantae</taxon>
        <taxon>Streptophyta</taxon>
        <taxon>Embryophyta</taxon>
        <taxon>Tracheophyta</taxon>
        <taxon>Spermatophyta</taxon>
        <taxon>Magnoliopsida</taxon>
        <taxon>eudicotyledons</taxon>
        <taxon>Gunneridae</taxon>
        <taxon>Pentapetalae</taxon>
        <taxon>asterids</taxon>
        <taxon>lamiids</taxon>
        <taxon>Lamiales</taxon>
        <taxon>Lamiaceae</taxon>
        <taxon>Nepetoideae</taxon>
        <taxon>Mentheae</taxon>
        <taxon>Salviinae</taxon>
        <taxon>Salvia</taxon>
        <taxon>Salvia subgen. Calosphace</taxon>
        <taxon>core Calosphace</taxon>
    </lineage>
</organism>
<dbReference type="EMBL" id="PNBA02000006">
    <property type="protein sequence ID" value="KAG6420026.1"/>
    <property type="molecule type" value="Genomic_DNA"/>
</dbReference>
<evidence type="ECO:0000256" key="6">
    <source>
        <dbReference type="ARBA" id="ARBA00022942"/>
    </source>
</evidence>
<name>A0A8X8ZXC6_SALSN</name>
<accession>A0A8X8ZXC6</accession>
<comment type="caution">
    <text evidence="15">The sequence shown here is derived from an EMBL/GenBank/DDBJ whole genome shotgun (WGS) entry which is preliminary data.</text>
</comment>
<evidence type="ECO:0000259" key="13">
    <source>
        <dbReference type="Pfam" id="PF18004"/>
    </source>
</evidence>
<evidence type="ECO:0000259" key="14">
    <source>
        <dbReference type="Pfam" id="PF21505"/>
    </source>
</evidence>
<evidence type="ECO:0000256" key="1">
    <source>
        <dbReference type="ARBA" id="ARBA00006308"/>
    </source>
</evidence>
<protein>
    <recommendedName>
        <fullName evidence="10">26S proteasome non-ATPase regulatory subunit 1 homolog</fullName>
    </recommendedName>
</protein>